<evidence type="ECO:0000313" key="9">
    <source>
        <dbReference type="EMBL" id="GAA1570017.1"/>
    </source>
</evidence>
<feature type="region of interest" description="Disordered" evidence="6">
    <location>
        <begin position="253"/>
        <end position="308"/>
    </location>
</feature>
<evidence type="ECO:0000256" key="3">
    <source>
        <dbReference type="ARBA" id="ARBA00022692"/>
    </source>
</evidence>
<evidence type="ECO:0000256" key="4">
    <source>
        <dbReference type="ARBA" id="ARBA00022989"/>
    </source>
</evidence>
<evidence type="ECO:0000256" key="1">
    <source>
        <dbReference type="ARBA" id="ARBA00004651"/>
    </source>
</evidence>
<sequence length="602" mass="64018">MSPGALAALSTALLLAGMVVIVVAAVGTHQPARRPSATVGRLKAVLGFGLTPRERNSRQLLIGLAIGATVAVWLYTGWPVGGLTAGAAVWLTPLLYSVGAREREMIEALEGLEIWTRRLKNLVHTGHGLISGIINSARTAPEPIAAQVAELAADLQAGTDPERALERFADRLDDFRADEVITSLMLHVSDRGQRLSDVLESIATAAADEVAMRRDIAADRAEPRFVARFMTTLTFPRPGRAVPQCRLREAVRDARRAARAGRQHAGPRRAARLGAGADPADSTRSFPGPGRATSQSGTSVQANSVSSAGTDGRTMNIRVLHALLAGALVGLGILVIVRATRPAAPALGPALRQLRAPSADDRGPTIHAPGPLGVLVNRLRIPTAELALIGYSPERYLTEKLVYPFIGLLFPPMLSLILALSGVHLGFVIPAAVGLLFAVVFFVLVDVSVRQKAAEAREEFSRHVAVYLDLVALELAASRGPSEALEAAAAHGGWVCERIRESLRVSRLRLEPPWEGLKDVAAQIGVPDLGEVGDIMTLAGDEGAQVYDTLRSRAKSLNAALLAKDKARAKTATTVLYMPTSLMVLVLFVAGAYPFLYRLVTT</sequence>
<keyword evidence="3 7" id="KW-0812">Transmembrane</keyword>
<evidence type="ECO:0000256" key="6">
    <source>
        <dbReference type="SAM" id="MobiDB-lite"/>
    </source>
</evidence>
<keyword evidence="5 7" id="KW-0472">Membrane</keyword>
<feature type="transmembrane region" description="Helical" evidence="7">
    <location>
        <begin position="427"/>
        <end position="447"/>
    </location>
</feature>
<evidence type="ECO:0000256" key="2">
    <source>
        <dbReference type="ARBA" id="ARBA00022475"/>
    </source>
</evidence>
<dbReference type="Pfam" id="PF00482">
    <property type="entry name" value="T2SSF"/>
    <property type="match status" value="2"/>
</dbReference>
<organism evidence="9 10">
    <name type="scientific">Dactylosporangium maewongense</name>
    <dbReference type="NCBI Taxonomy" id="634393"/>
    <lineage>
        <taxon>Bacteria</taxon>
        <taxon>Bacillati</taxon>
        <taxon>Actinomycetota</taxon>
        <taxon>Actinomycetes</taxon>
        <taxon>Micromonosporales</taxon>
        <taxon>Micromonosporaceae</taxon>
        <taxon>Dactylosporangium</taxon>
    </lineage>
</organism>
<keyword evidence="10" id="KW-1185">Reference proteome</keyword>
<dbReference type="Gene3D" id="1.20.81.30">
    <property type="entry name" value="Type II secretion system (T2SS), domain F"/>
    <property type="match status" value="1"/>
</dbReference>
<dbReference type="EMBL" id="BAAAQD010000043">
    <property type="protein sequence ID" value="GAA1570017.1"/>
    <property type="molecule type" value="Genomic_DNA"/>
</dbReference>
<proteinExistence type="predicted"/>
<dbReference type="PANTHER" id="PTHR35007:SF1">
    <property type="entry name" value="PILUS ASSEMBLY PROTEIN"/>
    <property type="match status" value="1"/>
</dbReference>
<gene>
    <name evidence="9" type="ORF">GCM10009827_109820</name>
</gene>
<evidence type="ECO:0000259" key="8">
    <source>
        <dbReference type="Pfam" id="PF00482"/>
    </source>
</evidence>
<dbReference type="InterPro" id="IPR018076">
    <property type="entry name" value="T2SS_GspF_dom"/>
</dbReference>
<comment type="subcellular location">
    <subcellularLocation>
        <location evidence="1">Cell membrane</location>
        <topology evidence="1">Multi-pass membrane protein</topology>
    </subcellularLocation>
</comment>
<feature type="domain" description="Type II secretion system protein GspF" evidence="8">
    <location>
        <begin position="115"/>
        <end position="234"/>
    </location>
</feature>
<feature type="compositionally biased region" description="Polar residues" evidence="6">
    <location>
        <begin position="292"/>
        <end position="308"/>
    </location>
</feature>
<dbReference type="PANTHER" id="PTHR35007">
    <property type="entry name" value="INTEGRAL MEMBRANE PROTEIN-RELATED"/>
    <property type="match status" value="1"/>
</dbReference>
<keyword evidence="4 7" id="KW-1133">Transmembrane helix</keyword>
<feature type="compositionally biased region" description="Basic residues" evidence="6">
    <location>
        <begin position="257"/>
        <end position="271"/>
    </location>
</feature>
<accession>A0ABN2D592</accession>
<name>A0ABN2D592_9ACTN</name>
<feature type="transmembrane region" description="Helical" evidence="7">
    <location>
        <begin position="574"/>
        <end position="596"/>
    </location>
</feature>
<feature type="domain" description="Type II secretion system protein GspF" evidence="8">
    <location>
        <begin position="468"/>
        <end position="591"/>
    </location>
</feature>
<evidence type="ECO:0000313" key="10">
    <source>
        <dbReference type="Proteomes" id="UP001501470"/>
    </source>
</evidence>
<feature type="transmembrane region" description="Helical" evidence="7">
    <location>
        <begin position="401"/>
        <end position="421"/>
    </location>
</feature>
<reference evidence="9 10" key="1">
    <citation type="journal article" date="2019" name="Int. J. Syst. Evol. Microbiol.">
        <title>The Global Catalogue of Microorganisms (GCM) 10K type strain sequencing project: providing services to taxonomists for standard genome sequencing and annotation.</title>
        <authorList>
            <consortium name="The Broad Institute Genomics Platform"/>
            <consortium name="The Broad Institute Genome Sequencing Center for Infectious Disease"/>
            <person name="Wu L."/>
            <person name="Ma J."/>
        </authorList>
    </citation>
    <scope>NUCLEOTIDE SEQUENCE [LARGE SCALE GENOMIC DNA]</scope>
    <source>
        <strain evidence="9 10">JCM 15933</strain>
    </source>
</reference>
<evidence type="ECO:0000256" key="7">
    <source>
        <dbReference type="SAM" id="Phobius"/>
    </source>
</evidence>
<evidence type="ECO:0000256" key="5">
    <source>
        <dbReference type="ARBA" id="ARBA00023136"/>
    </source>
</evidence>
<dbReference type="InterPro" id="IPR042094">
    <property type="entry name" value="T2SS_GspF_sf"/>
</dbReference>
<protein>
    <recommendedName>
        <fullName evidence="8">Type II secretion system protein GspF domain-containing protein</fullName>
    </recommendedName>
</protein>
<feature type="transmembrane region" description="Helical" evidence="7">
    <location>
        <begin position="319"/>
        <end position="337"/>
    </location>
</feature>
<dbReference type="Proteomes" id="UP001501470">
    <property type="component" value="Unassembled WGS sequence"/>
</dbReference>
<comment type="caution">
    <text evidence="9">The sequence shown here is derived from an EMBL/GenBank/DDBJ whole genome shotgun (WGS) entry which is preliminary data.</text>
</comment>
<keyword evidence="2" id="KW-1003">Cell membrane</keyword>